<keyword evidence="5" id="KW-1185">Reference proteome</keyword>
<evidence type="ECO:0000256" key="2">
    <source>
        <dbReference type="SAM" id="MobiDB-lite"/>
    </source>
</evidence>
<reference evidence="4 5" key="1">
    <citation type="submission" date="2023-09" db="EMBL/GenBank/DDBJ databases">
        <authorList>
            <person name="Wang M."/>
        </authorList>
    </citation>
    <scope>NUCLEOTIDE SEQUENCE [LARGE SCALE GENOMIC DNA]</scope>
    <source>
        <strain evidence="4">GT-2023</strain>
        <tissue evidence="4">Liver</tissue>
    </source>
</reference>
<protein>
    <recommendedName>
        <fullName evidence="3">L1 transposable element RRM domain-containing protein</fullName>
    </recommendedName>
</protein>
<dbReference type="InterPro" id="IPR004244">
    <property type="entry name" value="Transposase_22"/>
</dbReference>
<feature type="region of interest" description="Disordered" evidence="2">
    <location>
        <begin position="1"/>
        <end position="25"/>
    </location>
</feature>
<gene>
    <name evidence="4" type="ORF">QQF64_013596</name>
</gene>
<dbReference type="Pfam" id="PF02994">
    <property type="entry name" value="Transposase_22"/>
    <property type="match status" value="1"/>
</dbReference>
<dbReference type="Proteomes" id="UP001558613">
    <property type="component" value="Unassembled WGS sequence"/>
</dbReference>
<proteinExistence type="predicted"/>
<dbReference type="EMBL" id="JAYMGO010000019">
    <property type="protein sequence ID" value="KAL1255535.1"/>
    <property type="molecule type" value="Genomic_DNA"/>
</dbReference>
<feature type="coiled-coil region" evidence="1">
    <location>
        <begin position="58"/>
        <end position="120"/>
    </location>
</feature>
<name>A0ABR3LT95_9TELE</name>
<organism evidence="4 5">
    <name type="scientific">Cirrhinus molitorella</name>
    <name type="common">mud carp</name>
    <dbReference type="NCBI Taxonomy" id="172907"/>
    <lineage>
        <taxon>Eukaryota</taxon>
        <taxon>Metazoa</taxon>
        <taxon>Chordata</taxon>
        <taxon>Craniata</taxon>
        <taxon>Vertebrata</taxon>
        <taxon>Euteleostomi</taxon>
        <taxon>Actinopterygii</taxon>
        <taxon>Neopterygii</taxon>
        <taxon>Teleostei</taxon>
        <taxon>Ostariophysi</taxon>
        <taxon>Cypriniformes</taxon>
        <taxon>Cyprinidae</taxon>
        <taxon>Labeoninae</taxon>
        <taxon>Labeonini</taxon>
        <taxon>Cirrhinus</taxon>
    </lineage>
</organism>
<comment type="caution">
    <text evidence="4">The sequence shown here is derived from an EMBL/GenBank/DDBJ whole genome shotgun (WGS) entry which is preliminary data.</text>
</comment>
<evidence type="ECO:0000313" key="4">
    <source>
        <dbReference type="EMBL" id="KAL1255535.1"/>
    </source>
</evidence>
<evidence type="ECO:0000313" key="5">
    <source>
        <dbReference type="Proteomes" id="UP001558613"/>
    </source>
</evidence>
<dbReference type="Gene3D" id="1.20.5.340">
    <property type="match status" value="1"/>
</dbReference>
<sequence>MPRNNTKKTADITENAGDTQSGDGAVLGQEDIRELLGGIRSEVAALRVEILAEFKSSISAVKTSLLEQEQKLKDVEESLTDVDCRVTTLESTCSVLSKDNEKLRAKLDDLENRSRRNNIRVIGIPEGSEGSHPSAFIEALLLEVFGERNFARKPEVDRAHRSLAPPPKPNQAPRPFIVRMHHYQMRELILRLAREKGQLRGSLLGTRHFGCLVLGDCLLLGMSLKSNEGDQRTDVFSIFLIVGIEYGQNWGSPVCNLYANVKG</sequence>
<evidence type="ECO:0000259" key="3">
    <source>
        <dbReference type="Pfam" id="PF02994"/>
    </source>
</evidence>
<evidence type="ECO:0000256" key="1">
    <source>
        <dbReference type="SAM" id="Coils"/>
    </source>
</evidence>
<accession>A0ABR3LT95</accession>
<keyword evidence="1" id="KW-0175">Coiled coil</keyword>
<feature type="domain" description="L1 transposable element RRM" evidence="3">
    <location>
        <begin position="116"/>
        <end position="199"/>
    </location>
</feature>
<dbReference type="InterPro" id="IPR043636">
    <property type="entry name" value="L1_RRM_dom"/>
</dbReference>
<dbReference type="Gene3D" id="3.30.70.1820">
    <property type="entry name" value="L1 transposable element, RRM domain"/>
    <property type="match status" value="1"/>
</dbReference>
<dbReference type="PANTHER" id="PTHR11505">
    <property type="entry name" value="L1 TRANSPOSABLE ELEMENT-RELATED"/>
    <property type="match status" value="1"/>
</dbReference>